<dbReference type="Proteomes" id="UP000239469">
    <property type="component" value="Unassembled WGS sequence"/>
</dbReference>
<dbReference type="EMBL" id="MTBD01000010">
    <property type="protein sequence ID" value="PRP71633.1"/>
    <property type="molecule type" value="Genomic_DNA"/>
</dbReference>
<evidence type="ECO:0000313" key="2">
    <source>
        <dbReference type="Proteomes" id="UP000239469"/>
    </source>
</evidence>
<reference evidence="1 2" key="1">
    <citation type="submission" date="2017-01" db="EMBL/GenBank/DDBJ databases">
        <title>New insights into the genetic diversity of Chromobacterium isolated from tropical freshwater lake.</title>
        <authorList>
            <person name="Santos A.B."/>
            <person name="Nascimento A.M."/>
            <person name="Da Silva P.C."/>
        </authorList>
    </citation>
    <scope>NUCLEOTIDE SEQUENCE [LARGE SCALE GENOMIC DNA]</scope>
    <source>
        <strain evidence="1 2">56AF</strain>
    </source>
</reference>
<accession>A0A2S9X7G1</accession>
<protein>
    <submittedName>
        <fullName evidence="1">Uncharacterized protein</fullName>
    </submittedName>
</protein>
<comment type="caution">
    <text evidence="1">The sequence shown here is derived from an EMBL/GenBank/DDBJ whole genome shotgun (WGS) entry which is preliminary data.</text>
</comment>
<gene>
    <name evidence="1" type="ORF">BUE93_05875</name>
</gene>
<proteinExistence type="predicted"/>
<dbReference type="OrthoDB" id="9798288at2"/>
<evidence type="ECO:0000313" key="1">
    <source>
        <dbReference type="EMBL" id="PRP71633.1"/>
    </source>
</evidence>
<name>A0A2S9X7G1_9NEIS</name>
<organism evidence="1 2">
    <name type="scientific">Chromobacterium amazonense</name>
    <dbReference type="NCBI Taxonomy" id="1382803"/>
    <lineage>
        <taxon>Bacteria</taxon>
        <taxon>Pseudomonadati</taxon>
        <taxon>Pseudomonadota</taxon>
        <taxon>Betaproteobacteria</taxon>
        <taxon>Neisseriales</taxon>
        <taxon>Chromobacteriaceae</taxon>
        <taxon>Chromobacterium</taxon>
    </lineage>
</organism>
<dbReference type="AlphaFoldDB" id="A0A2S9X7G1"/>
<sequence length="136" mass="15364">MKIPLPGIAAQQKVIFEEATRQAIATLKANLSAPTLPPQVEIDENQYSRAHLLREDEGWEAPHPDIVGAYFRHLQMHFPEYGTDQKIAGLLGLSSDRRIREFKQGKTKVPYGVWRKFLVLTGRAPQDVLPILAYMG</sequence>